<evidence type="ECO:0000259" key="7">
    <source>
        <dbReference type="Pfam" id="PF07976"/>
    </source>
</evidence>
<dbReference type="Proteomes" id="UP001430584">
    <property type="component" value="Unassembled WGS sequence"/>
</dbReference>
<keyword evidence="3" id="KW-0274">FAD</keyword>
<dbReference type="RefSeq" id="XP_066628064.1">
    <property type="nucleotide sequence ID" value="XM_066781781.1"/>
</dbReference>
<dbReference type="Pfam" id="PF07976">
    <property type="entry name" value="Phe_hydrox_dim"/>
    <property type="match status" value="1"/>
</dbReference>
<dbReference type="Gene3D" id="3.30.9.10">
    <property type="entry name" value="D-Amino Acid Oxidase, subunit A, domain 2"/>
    <property type="match status" value="1"/>
</dbReference>
<dbReference type="InterPro" id="IPR050641">
    <property type="entry name" value="RIFMO-like"/>
</dbReference>
<name>A0ABR3BYF6_9PEZI</name>
<evidence type="ECO:0000256" key="4">
    <source>
        <dbReference type="ARBA" id="ARBA00023002"/>
    </source>
</evidence>
<evidence type="ECO:0000256" key="2">
    <source>
        <dbReference type="ARBA" id="ARBA00022630"/>
    </source>
</evidence>
<dbReference type="InterPro" id="IPR002938">
    <property type="entry name" value="FAD-bd"/>
</dbReference>
<protein>
    <submittedName>
        <fullName evidence="8">Uncharacterized protein</fullName>
    </submittedName>
</protein>
<dbReference type="EMBL" id="JAJVCZ030000012">
    <property type="protein sequence ID" value="KAL0253420.1"/>
    <property type="molecule type" value="Genomic_DNA"/>
</dbReference>
<evidence type="ECO:0000259" key="6">
    <source>
        <dbReference type="Pfam" id="PF01494"/>
    </source>
</evidence>
<dbReference type="InterPro" id="IPR036188">
    <property type="entry name" value="FAD/NAD-bd_sf"/>
</dbReference>
<organism evidence="8 9">
    <name type="scientific">Diplodia seriata</name>
    <dbReference type="NCBI Taxonomy" id="420778"/>
    <lineage>
        <taxon>Eukaryota</taxon>
        <taxon>Fungi</taxon>
        <taxon>Dikarya</taxon>
        <taxon>Ascomycota</taxon>
        <taxon>Pezizomycotina</taxon>
        <taxon>Dothideomycetes</taxon>
        <taxon>Dothideomycetes incertae sedis</taxon>
        <taxon>Botryosphaeriales</taxon>
        <taxon>Botryosphaeriaceae</taxon>
        <taxon>Diplodia</taxon>
    </lineage>
</organism>
<dbReference type="Pfam" id="PF01494">
    <property type="entry name" value="FAD_binding_3"/>
    <property type="match status" value="1"/>
</dbReference>
<dbReference type="SUPFAM" id="SSF51905">
    <property type="entry name" value="FAD/NAD(P)-binding domain"/>
    <property type="match status" value="1"/>
</dbReference>
<dbReference type="PRINTS" id="PR00420">
    <property type="entry name" value="RNGMNOXGNASE"/>
</dbReference>
<dbReference type="InterPro" id="IPR038220">
    <property type="entry name" value="PHOX_C_sf"/>
</dbReference>
<sequence length="625" mass="67447">MGSIEDDVQHVDVLIVGGGPVGLVCAYQLARTLASPRTCIKIIEKHPKSAQDQYGRAITLFPRTSEMLDQLGLADELAQHCFACRETVSYDAAGNQVDGRGWAFMEQMKDTAWDFSLVLRQKYQEEIFRHALRELGVELDAPQALVGLHVDASVPLGGYRVSATLESGTTVKCKYLVGADGGRSTVRRLVDIPFDGSSSDDRWVRIDGHVSTNLPKPRSYCAIESPTHGNVLWAALDHGATRIGYAFTPERQKGHQTFDEGAAVAEAVAAVKPFELSFTRVDWWTIYSVGQRVARRFSAHDCVFLAGDACHTHSSGAAQGMNTGIHDAVNLAWKLSLVLRRLAHPQLLHTYEAERRPNVERLLAYDRDIARLMTLQLPEGWTGDPAADPNVVLGDVMAAAASFSSGLGISYAADGLLNVQHPTAPPSSPASSSSSPPPPVPRPGHRAPDVPLRKPGTLEPTRLHRETPNRAIFHVLVFVGERCSATVASYHAFCAALEASPFLLPPSPSPRHASSAAAATPPPPIAFLTIPARPGPSPWELLGGRGPVGDGVAGVSSKVFFDSVEVKAHERYGVDVRQGAVYVLRPDGWVGTVLELERGEEAVKGLEAYFGRFLLRGRGGATARL</sequence>
<dbReference type="GeneID" id="92014484"/>
<keyword evidence="9" id="KW-1185">Reference proteome</keyword>
<dbReference type="PANTHER" id="PTHR43004:SF5">
    <property type="entry name" value="FAD-BINDING DOMAIN-CONTAINING PROTEIN"/>
    <property type="match status" value="1"/>
</dbReference>
<accession>A0ABR3BYF6</accession>
<dbReference type="Gene3D" id="3.50.50.60">
    <property type="entry name" value="FAD/NAD(P)-binding domain"/>
    <property type="match status" value="1"/>
</dbReference>
<reference evidence="8 9" key="1">
    <citation type="submission" date="2024-02" db="EMBL/GenBank/DDBJ databases">
        <title>De novo assembly and annotation of 12 fungi associated with fruit tree decline syndrome in Ontario, Canada.</title>
        <authorList>
            <person name="Sulman M."/>
            <person name="Ellouze W."/>
            <person name="Ilyukhin E."/>
        </authorList>
    </citation>
    <scope>NUCLEOTIDE SEQUENCE [LARGE SCALE GENOMIC DNA]</scope>
    <source>
        <strain evidence="8 9">FDS-637</strain>
    </source>
</reference>
<evidence type="ECO:0000256" key="3">
    <source>
        <dbReference type="ARBA" id="ARBA00022827"/>
    </source>
</evidence>
<dbReference type="PANTHER" id="PTHR43004">
    <property type="entry name" value="TRK SYSTEM POTASSIUM UPTAKE PROTEIN"/>
    <property type="match status" value="1"/>
</dbReference>
<evidence type="ECO:0000313" key="9">
    <source>
        <dbReference type="Proteomes" id="UP001430584"/>
    </source>
</evidence>
<feature type="region of interest" description="Disordered" evidence="5">
    <location>
        <begin position="420"/>
        <end position="465"/>
    </location>
</feature>
<dbReference type="SUPFAM" id="SSF54373">
    <property type="entry name" value="FAD-linked reductases, C-terminal domain"/>
    <property type="match status" value="1"/>
</dbReference>
<evidence type="ECO:0000313" key="8">
    <source>
        <dbReference type="EMBL" id="KAL0253420.1"/>
    </source>
</evidence>
<dbReference type="InterPro" id="IPR012941">
    <property type="entry name" value="Phe_hydrox_C_dim_dom"/>
</dbReference>
<evidence type="ECO:0000256" key="1">
    <source>
        <dbReference type="ARBA" id="ARBA00007801"/>
    </source>
</evidence>
<feature type="domain" description="FAD-binding" evidence="6">
    <location>
        <begin position="11"/>
        <end position="363"/>
    </location>
</feature>
<comment type="similarity">
    <text evidence="1">Belongs to the PheA/TfdB FAD monooxygenase family.</text>
</comment>
<dbReference type="SUPFAM" id="SSF52833">
    <property type="entry name" value="Thioredoxin-like"/>
    <property type="match status" value="1"/>
</dbReference>
<feature type="domain" description="Phenol hydroxylase-like C-terminal dimerisation" evidence="7">
    <location>
        <begin position="443"/>
        <end position="616"/>
    </location>
</feature>
<comment type="caution">
    <text evidence="8">The sequence shown here is derived from an EMBL/GenBank/DDBJ whole genome shotgun (WGS) entry which is preliminary data.</text>
</comment>
<evidence type="ECO:0000256" key="5">
    <source>
        <dbReference type="SAM" id="MobiDB-lite"/>
    </source>
</evidence>
<proteinExistence type="inferred from homology"/>
<keyword evidence="2" id="KW-0285">Flavoprotein</keyword>
<gene>
    <name evidence="8" type="ORF">SLS55_010399</name>
</gene>
<keyword evidence="4" id="KW-0560">Oxidoreductase</keyword>
<dbReference type="InterPro" id="IPR036249">
    <property type="entry name" value="Thioredoxin-like_sf"/>
</dbReference>
<dbReference type="Gene3D" id="3.40.30.20">
    <property type="match status" value="1"/>
</dbReference>